<keyword evidence="5" id="KW-0963">Cytoplasm</keyword>
<evidence type="ECO:0000256" key="1">
    <source>
        <dbReference type="ARBA" id="ARBA00001947"/>
    </source>
</evidence>
<dbReference type="EC" id="1.1.1.1" evidence="4"/>
<evidence type="ECO:0000256" key="8">
    <source>
        <dbReference type="ARBA" id="ARBA00023002"/>
    </source>
</evidence>
<dbReference type="Gene3D" id="3.90.180.10">
    <property type="entry name" value="Medium-chain alcohol dehydrogenases, catalytic domain"/>
    <property type="match status" value="1"/>
</dbReference>
<keyword evidence="9" id="KW-0520">NAD</keyword>
<evidence type="ECO:0000313" key="18">
    <source>
        <dbReference type="Proteomes" id="UP001605036"/>
    </source>
</evidence>
<comment type="subcellular location">
    <subcellularLocation>
        <location evidence="2">Cytoplasm</location>
    </subcellularLocation>
</comment>
<comment type="subunit">
    <text evidence="3">Homodimer.</text>
</comment>
<dbReference type="InterPro" id="IPR013154">
    <property type="entry name" value="ADH-like_N"/>
</dbReference>
<comment type="similarity">
    <text evidence="13">Belongs to the zinc-containing alcohol dehydrogenase family. Class-IV subfamily.</text>
</comment>
<dbReference type="InterPro" id="IPR002328">
    <property type="entry name" value="ADH_Zn_CS"/>
</dbReference>
<feature type="domain" description="Alcohol dehydrogenase-like C-terminal" evidence="15">
    <location>
        <begin position="212"/>
        <end position="342"/>
    </location>
</feature>
<dbReference type="InterPro" id="IPR036291">
    <property type="entry name" value="NAD(P)-bd_dom_sf"/>
</dbReference>
<comment type="catalytic activity">
    <reaction evidence="12">
        <text>a primary alcohol + NAD(+) = an aldehyde + NADH + H(+)</text>
        <dbReference type="Rhea" id="RHEA:10736"/>
        <dbReference type="ChEBI" id="CHEBI:15378"/>
        <dbReference type="ChEBI" id="CHEBI:15734"/>
        <dbReference type="ChEBI" id="CHEBI:17478"/>
        <dbReference type="ChEBI" id="CHEBI:57540"/>
        <dbReference type="ChEBI" id="CHEBI:57945"/>
        <dbReference type="EC" id="1.1.1.1"/>
    </reaction>
</comment>
<feature type="domain" description="Alcohol dehydrogenase-like N-terminal" evidence="16">
    <location>
        <begin position="41"/>
        <end position="170"/>
    </location>
</feature>
<dbReference type="Proteomes" id="UP001605036">
    <property type="component" value="Unassembled WGS sequence"/>
</dbReference>
<evidence type="ECO:0000256" key="10">
    <source>
        <dbReference type="ARBA" id="ARBA00041139"/>
    </source>
</evidence>
<dbReference type="PANTHER" id="PTHR43880:SF9">
    <property type="entry name" value="ALCOHOL DEHYDROGENASE 1"/>
    <property type="match status" value="1"/>
</dbReference>
<dbReference type="SUPFAM" id="SSF50129">
    <property type="entry name" value="GroES-like"/>
    <property type="match status" value="1"/>
</dbReference>
<dbReference type="Pfam" id="PF00107">
    <property type="entry name" value="ADH_zinc_N"/>
    <property type="match status" value="1"/>
</dbReference>
<dbReference type="FunFam" id="3.90.180.10:FF:000067">
    <property type="entry name" value="alcohol dehydrogenase 1-like isoform X1"/>
    <property type="match status" value="1"/>
</dbReference>
<evidence type="ECO:0000256" key="4">
    <source>
        <dbReference type="ARBA" id="ARBA00013190"/>
    </source>
</evidence>
<dbReference type="GO" id="GO:0046872">
    <property type="term" value="F:metal ion binding"/>
    <property type="evidence" value="ECO:0007669"/>
    <property type="project" value="UniProtKB-KW"/>
</dbReference>
<evidence type="ECO:0000256" key="5">
    <source>
        <dbReference type="ARBA" id="ARBA00022490"/>
    </source>
</evidence>
<protein>
    <recommendedName>
        <fullName evidence="10">Alcohol dehydrogenase 1</fullName>
        <ecNumber evidence="4">1.1.1.1</ecNumber>
    </recommendedName>
</protein>
<sequence length="354" mass="37789">MALSPEEASTVGKVISCKAAVIWAVGEAPVIEQIEVAPPEAGEVRIRIAYTSICHSDLHVWKNQNTKGLHPRILGHEAAGIVESVGEGVTDFQQGDHVLPIFMGECKLCAFCTSPKTNICSNFPVNPMRGTRVIDGKSRFSIKGQTLYSCYGSTFSQYTVLEHQSLVKINPAAELDKVLLLSCGASSGLGAVWKTAKMEPKSSVAVFGLGTVGYSVAEGARVAGASRIIGVDINPSKFELGKLSGFTDFVNPNDSERPVEEVIQQLANGGVDYSFECVGNTKLMESAFNSCKPGGSTIVLGVTASRVAKMELTPSSLLAGRSIVGCLYGGWKLSDIPDLVERYQRKVRSSSHNN</sequence>
<organism evidence="17 18">
    <name type="scientific">Riccia fluitans</name>
    <dbReference type="NCBI Taxonomy" id="41844"/>
    <lineage>
        <taxon>Eukaryota</taxon>
        <taxon>Viridiplantae</taxon>
        <taxon>Streptophyta</taxon>
        <taxon>Embryophyta</taxon>
        <taxon>Marchantiophyta</taxon>
        <taxon>Marchantiopsida</taxon>
        <taxon>Marchantiidae</taxon>
        <taxon>Marchantiales</taxon>
        <taxon>Ricciaceae</taxon>
        <taxon>Riccia</taxon>
    </lineage>
</organism>
<dbReference type="InterPro" id="IPR013149">
    <property type="entry name" value="ADH-like_C"/>
</dbReference>
<evidence type="ECO:0000313" key="17">
    <source>
        <dbReference type="EMBL" id="KAL2609859.1"/>
    </source>
</evidence>
<dbReference type="FunFam" id="3.40.50.720:FF:000003">
    <property type="entry name" value="S-(hydroxymethyl)glutathione dehydrogenase"/>
    <property type="match status" value="1"/>
</dbReference>
<evidence type="ECO:0000259" key="15">
    <source>
        <dbReference type="Pfam" id="PF00107"/>
    </source>
</evidence>
<accession>A0ABD1XLP1</accession>
<dbReference type="PROSITE" id="PS00059">
    <property type="entry name" value="ADH_ZINC"/>
    <property type="match status" value="1"/>
</dbReference>
<proteinExistence type="inferred from homology"/>
<evidence type="ECO:0000256" key="2">
    <source>
        <dbReference type="ARBA" id="ARBA00004496"/>
    </source>
</evidence>
<dbReference type="GO" id="GO:0004022">
    <property type="term" value="F:alcohol dehydrogenase (NAD+) activity"/>
    <property type="evidence" value="ECO:0007669"/>
    <property type="project" value="UniProtKB-EC"/>
</dbReference>
<reference evidence="17 18" key="1">
    <citation type="submission" date="2024-09" db="EMBL/GenBank/DDBJ databases">
        <title>Chromosome-scale assembly of Riccia fluitans.</title>
        <authorList>
            <person name="Paukszto L."/>
            <person name="Sawicki J."/>
            <person name="Karawczyk K."/>
            <person name="Piernik-Szablinska J."/>
            <person name="Szczecinska M."/>
            <person name="Mazdziarz M."/>
        </authorList>
    </citation>
    <scope>NUCLEOTIDE SEQUENCE [LARGE SCALE GENOMIC DNA]</scope>
    <source>
        <strain evidence="17">Rf_01</strain>
        <tissue evidence="17">Aerial parts of the thallus</tissue>
    </source>
</reference>
<dbReference type="SUPFAM" id="SSF51735">
    <property type="entry name" value="NAD(P)-binding Rossmann-fold domains"/>
    <property type="match status" value="1"/>
</dbReference>
<name>A0ABD1XLP1_9MARC</name>
<keyword evidence="6 14" id="KW-0479">Metal-binding</keyword>
<dbReference type="AlphaFoldDB" id="A0ABD1XLP1"/>
<dbReference type="Gene3D" id="3.40.50.720">
    <property type="entry name" value="NAD(P)-binding Rossmann-like Domain"/>
    <property type="match status" value="1"/>
</dbReference>
<dbReference type="InterPro" id="IPR011032">
    <property type="entry name" value="GroES-like_sf"/>
</dbReference>
<dbReference type="Pfam" id="PF08240">
    <property type="entry name" value="ADH_N"/>
    <property type="match status" value="1"/>
</dbReference>
<evidence type="ECO:0000256" key="7">
    <source>
        <dbReference type="ARBA" id="ARBA00022833"/>
    </source>
</evidence>
<evidence type="ECO:0000256" key="9">
    <source>
        <dbReference type="ARBA" id="ARBA00023027"/>
    </source>
</evidence>
<evidence type="ECO:0000256" key="14">
    <source>
        <dbReference type="RuleBase" id="RU361277"/>
    </source>
</evidence>
<comment type="caution">
    <text evidence="17">The sequence shown here is derived from an EMBL/GenBank/DDBJ whole genome shotgun (WGS) entry which is preliminary data.</text>
</comment>
<dbReference type="EMBL" id="JBHFFA010000008">
    <property type="protein sequence ID" value="KAL2609859.1"/>
    <property type="molecule type" value="Genomic_DNA"/>
</dbReference>
<evidence type="ECO:0000256" key="3">
    <source>
        <dbReference type="ARBA" id="ARBA00011738"/>
    </source>
</evidence>
<comment type="cofactor">
    <cofactor evidence="1 14">
        <name>Zn(2+)</name>
        <dbReference type="ChEBI" id="CHEBI:29105"/>
    </cofactor>
</comment>
<keyword evidence="7 14" id="KW-0862">Zinc</keyword>
<evidence type="ECO:0000256" key="6">
    <source>
        <dbReference type="ARBA" id="ARBA00022723"/>
    </source>
</evidence>
<keyword evidence="18" id="KW-1185">Reference proteome</keyword>
<comment type="catalytic activity">
    <reaction evidence="11">
        <text>a secondary alcohol + NAD(+) = a ketone + NADH + H(+)</text>
        <dbReference type="Rhea" id="RHEA:10740"/>
        <dbReference type="ChEBI" id="CHEBI:15378"/>
        <dbReference type="ChEBI" id="CHEBI:17087"/>
        <dbReference type="ChEBI" id="CHEBI:35681"/>
        <dbReference type="ChEBI" id="CHEBI:57540"/>
        <dbReference type="ChEBI" id="CHEBI:57945"/>
        <dbReference type="EC" id="1.1.1.1"/>
    </reaction>
</comment>
<evidence type="ECO:0000256" key="11">
    <source>
        <dbReference type="ARBA" id="ARBA00049164"/>
    </source>
</evidence>
<dbReference type="PANTHER" id="PTHR43880">
    <property type="entry name" value="ALCOHOL DEHYDROGENASE"/>
    <property type="match status" value="1"/>
</dbReference>
<keyword evidence="8" id="KW-0560">Oxidoreductase</keyword>
<evidence type="ECO:0000259" key="16">
    <source>
        <dbReference type="Pfam" id="PF08240"/>
    </source>
</evidence>
<evidence type="ECO:0000256" key="13">
    <source>
        <dbReference type="ARBA" id="ARBA00060764"/>
    </source>
</evidence>
<dbReference type="GO" id="GO:0005737">
    <property type="term" value="C:cytoplasm"/>
    <property type="evidence" value="ECO:0007669"/>
    <property type="project" value="UniProtKB-SubCell"/>
</dbReference>
<evidence type="ECO:0000256" key="12">
    <source>
        <dbReference type="ARBA" id="ARBA00049243"/>
    </source>
</evidence>
<gene>
    <name evidence="17" type="ORF">R1flu_028432</name>
</gene>